<dbReference type="EMBL" id="OM638103">
    <property type="protein sequence ID" value="UNY47052.1"/>
    <property type="molecule type" value="Genomic_DNA"/>
</dbReference>
<evidence type="ECO:0000313" key="2">
    <source>
        <dbReference type="EMBL" id="UNY47052.1"/>
    </source>
</evidence>
<evidence type="ECO:0000313" key="3">
    <source>
        <dbReference type="Proteomes" id="UP000832072"/>
    </source>
</evidence>
<accession>A0AAE9G5E0</accession>
<feature type="compositionally biased region" description="Basic residues" evidence="1">
    <location>
        <begin position="26"/>
        <end position="35"/>
    </location>
</feature>
<sequence length="118" mass="13692">MTTPKTVKPFSVDDEWQQNYNDRYGKKPMKPKKEKKVFNADTDSAALADMIKEASNVKTMMEAEGDKLKDIKDRAKSELGVESSMFNSLLKIYHKQERDAFESQSEEVVDTYDRIFKK</sequence>
<gene>
    <name evidence="2" type="ORF">EHEKIMEA_00170</name>
</gene>
<evidence type="ECO:0000256" key="1">
    <source>
        <dbReference type="SAM" id="MobiDB-lite"/>
    </source>
</evidence>
<proteinExistence type="predicted"/>
<dbReference type="Pfam" id="PF11126">
    <property type="entry name" value="Phage_DsbA"/>
    <property type="match status" value="1"/>
</dbReference>
<protein>
    <recommendedName>
        <fullName evidence="4">DsDNA binding protein</fullName>
    </recommendedName>
</protein>
<reference evidence="2 3" key="1">
    <citation type="submission" date="2022-02" db="EMBL/GenBank/DDBJ databases">
        <authorList>
            <person name="Tian F."/>
            <person name="Li J."/>
            <person name="Li F."/>
            <person name="Tong Y."/>
        </authorList>
    </citation>
    <scope>NUCLEOTIDE SEQUENCE [LARGE SCALE GENOMIC DNA]</scope>
</reference>
<dbReference type="InterPro" id="IPR020313">
    <property type="entry name" value="Double-stranded_DNA-bd"/>
</dbReference>
<evidence type="ECO:0008006" key="4">
    <source>
        <dbReference type="Google" id="ProtNLM"/>
    </source>
</evidence>
<feature type="region of interest" description="Disordered" evidence="1">
    <location>
        <begin position="1"/>
        <end position="36"/>
    </location>
</feature>
<name>A0AAE9G5E0_9CAUD</name>
<organism evidence="2 3">
    <name type="scientific">Cronobacter phage LPCS28</name>
    <dbReference type="NCBI Taxonomy" id="2924885"/>
    <lineage>
        <taxon>Viruses</taxon>
        <taxon>Duplodnaviria</taxon>
        <taxon>Heunggongvirae</taxon>
        <taxon>Uroviricota</taxon>
        <taxon>Caudoviricetes</taxon>
        <taxon>Pantevenvirales</taxon>
        <taxon>Straboviridae</taxon>
        <taxon>Nanhuvirus</taxon>
        <taxon>Nanhuvirus LPCS28</taxon>
    </lineage>
</organism>
<keyword evidence="3" id="KW-1185">Reference proteome</keyword>
<dbReference type="Proteomes" id="UP000832072">
    <property type="component" value="Segment"/>
</dbReference>